<evidence type="ECO:0000313" key="2">
    <source>
        <dbReference type="EMBL" id="QHT95861.1"/>
    </source>
</evidence>
<protein>
    <recommendedName>
        <fullName evidence="1">Fibronectin type-III domain-containing protein</fullName>
    </recommendedName>
</protein>
<dbReference type="InterPro" id="IPR013783">
    <property type="entry name" value="Ig-like_fold"/>
</dbReference>
<feature type="domain" description="Fibronectin type-III" evidence="1">
    <location>
        <begin position="460"/>
        <end position="538"/>
    </location>
</feature>
<dbReference type="InterPro" id="IPR036116">
    <property type="entry name" value="FN3_sf"/>
</dbReference>
<organism evidence="2">
    <name type="scientific">viral metagenome</name>
    <dbReference type="NCBI Taxonomy" id="1070528"/>
    <lineage>
        <taxon>unclassified sequences</taxon>
        <taxon>metagenomes</taxon>
        <taxon>organismal metagenomes</taxon>
    </lineage>
</organism>
<evidence type="ECO:0000259" key="1">
    <source>
        <dbReference type="SMART" id="SM00060"/>
    </source>
</evidence>
<dbReference type="SMART" id="SM00060">
    <property type="entry name" value="FN3"/>
    <property type="match status" value="3"/>
</dbReference>
<feature type="domain" description="Fibronectin type-III" evidence="1">
    <location>
        <begin position="1839"/>
        <end position="1921"/>
    </location>
</feature>
<feature type="domain" description="Fibronectin type-III" evidence="1">
    <location>
        <begin position="908"/>
        <end position="988"/>
    </location>
</feature>
<dbReference type="Gene3D" id="2.60.40.10">
    <property type="entry name" value="Immunoglobulins"/>
    <property type="match status" value="1"/>
</dbReference>
<sequence>MSAILDLSCNSSYTDRNQKLDFSIDITLVNLTVNDILGIMLVINDESLTEPTKYITIPSSFYTFVNSNTVIQYSVNGLTNGGEYTARAMLETYTNTLFKSNSVVNLIPFTVPSQPMFTRSDPSSADLVDFGFNLQLLLNEYNNGGGELTYVKFIWSRVQSTGDGMIDFQTFPYAGTTGNYIIDISGSMEFLDGAHNGYEVSVVVRNLAGESTVSTTQVLTATNLPNVPDYFSATFLSEVSSYDSAQTKLVLEIPSDYLESNYKDLVYRVFYSTADDVSLDSQYIDYTGSDIIDESYKFVSLIVYLGSWVYGNTIYFKVQVLNTNGGSGLTITDSVVPFSRTDAPSNIQVLVGPLDNSFNKVLNSEDYYLTDGSGCAYVFFTAPSPLILGSGSAFVSFLVTDEFGNVLATSADMNATYIKVVGLNNFVPQTFQVSIMTSKSSVTYTSNPSDTITATPFTFPDQVENLLYVENDTFIDLTWDLATAYTNDFTPSYSVQYKTSSDSTYTEYDVTNSNTFSINDLVNANSYDIRVVPYFNVSIDGITYKYYGNFMEYNGLVPFATPTLNNLNLVAFVGPLSNIDGTPAYYNENVLNNHNGNNKVFLLWEPQLDLQSSINNLVQFARYEIVSTVGTSSKNITDVSAYFYELSSTDGITNGEAGQWKMRAVTTNGSIEKTSDWSDLTDIVIPFTFPQPVSSVNNIGGNMQVDLSWNDIGIQYIQFMPNYIVVKNDTNEVIDVSENTSATLTYDTNGQYSGFVRSYIQHKATGESYYSSPTTWGTIAFGKPNNPPGFDVEFGPLNGVLQPASRLSEVAYGYTGDNMVVLTWSQADSQTLGLVDGVTFQRYEIMDPNENIIPITDLITTRLVLDSSNGVTNGVSQTYKFRTWVKPLDSDEVSSDWDAITVAAFTFPSDLSNLVNENNLDGEVSLSWNPITHEVADVKFIVESINNNNLDDTFYTDNISNTTFFQTGLTNGQVYNVTVTPYIDWIAHKYYGASQVITVYPIGTPNNVSGFQVLAGPRKSDLSPAQYASDISDNTTDGDNKVILVWDDMSSYLDNLGPGITQWTVKILDISDNELFNFSSPSNLTYKVLDAVNGIDQSFKMILTIQNVDGDVRNSNYTDLLTVIPFTFPQAIISNTIAITSYDKGLGLLWNDVGYQYSFIPSYDLYANGYTQSTIYSPNSNGVVVYNTNGRHSDGTITTTITVSNTQDLTNVIYYSVPVSFEGVSYAPSTSLPVLNVYAGPLLSIDGSPAFYLDECGMANSILLDGNNKVLLVWPRVSDASLGLIQNDIEFVQYNIYSNSSEGAIATISDINITYYVLTNDNANIQNGHGDVFYIDVTTRTVENIPQYITGATVNSSYVVPFTFPQSVDASFIVTQLTENSYAEISWLGIDNQYGPDGNYAVFYQVNSMNNEFTQIDPANNTSQGINFNTNGLHELEITSYIMPDGVNKYFSTTNTAWNLITVGEPPMLSGVYAYAGPLVDLQGNPASTIGSVGYDNNENMLDGDNKILIRWDNPSDIDLGLSNAITFSKFQIWSDNNGLIVDNITDRNANYYILGPEQNIANTVGDWYSVVVVISSTSGQEMTSPSNWTDEIIPFTFPTSVNPDSIIFTYTESMYCEYDWQEVGIQYASYIPYYEVKTEQTLGGDLVYYDRYITSGQSILFNYDGIHNITITTVINVNGIDYFATTDAQATVTTTGSLNVLDLIAYPGPLANINGDPASYAADVLTFTDASYSNVLLNGDNKVLLKWPYPDFNMLSGGVIFDSYAVHMYNSTTNIETDNIAIIYDISVNYCILDVSNNNWYDFAIQVFVKPESGFGAPVGSSNWTYSNWVIPFTFPAPLMIDNTSVQPGIDNTIIDLTWSDVTNQNNYNDGGLEPFYSINYADGTNASEGFTSTNYTLTGLNYGQMYSGNVSVYYEDSFGQYPNNVRYYSTPSEQWNAVPLQTPDVPLLDIIEQDTNLNVTFDNSTNKDYGAYRTLTNYLVNVTVTDAAGVAGSTDSSYSVVVDLNQNSQVFDMPTLNGVQYTVDISAQYTYDDGFGHTGTLITGLNTTTNLIPYGKPIINKLDTTVGFYSGDVQFVVDPNGRSLSETILVGIPDAQASNVSANWNYVNMMDNIDLDNAGYGARVGELMIQYSDPFNTEGSGNSVNLAYLFATNAAGTTQYNEDVSGSEHVPSV</sequence>
<reference evidence="2" key="1">
    <citation type="journal article" date="2020" name="Nature">
        <title>Giant virus diversity and host interactions through global metagenomics.</title>
        <authorList>
            <person name="Schulz F."/>
            <person name="Roux S."/>
            <person name="Paez-Espino D."/>
            <person name="Jungbluth S."/>
            <person name="Walsh D.A."/>
            <person name="Denef V.J."/>
            <person name="McMahon K.D."/>
            <person name="Konstantinidis K.T."/>
            <person name="Eloe-Fadrosh E.A."/>
            <person name="Kyrpides N.C."/>
            <person name="Woyke T."/>
        </authorList>
    </citation>
    <scope>NUCLEOTIDE SEQUENCE</scope>
    <source>
        <strain evidence="2">GVMAG-M-3300024301-20</strain>
    </source>
</reference>
<dbReference type="CDD" id="cd00063">
    <property type="entry name" value="FN3"/>
    <property type="match status" value="1"/>
</dbReference>
<dbReference type="SUPFAM" id="SSF49265">
    <property type="entry name" value="Fibronectin type III"/>
    <property type="match status" value="2"/>
</dbReference>
<name>A0A6C0IRL8_9ZZZZ</name>
<accession>A0A6C0IRL8</accession>
<dbReference type="InterPro" id="IPR003961">
    <property type="entry name" value="FN3_dom"/>
</dbReference>
<dbReference type="EMBL" id="MN740247">
    <property type="protein sequence ID" value="QHT95861.1"/>
    <property type="molecule type" value="Genomic_DNA"/>
</dbReference>
<proteinExistence type="predicted"/>